<evidence type="ECO:0000313" key="2">
    <source>
        <dbReference type="Proteomes" id="UP001497480"/>
    </source>
</evidence>
<gene>
    <name evidence="1" type="ORF">LLUT_LOCUS21150</name>
</gene>
<reference evidence="1 2" key="1">
    <citation type="submission" date="2024-03" db="EMBL/GenBank/DDBJ databases">
        <authorList>
            <person name="Martinez-Hernandez J."/>
        </authorList>
    </citation>
    <scope>NUCLEOTIDE SEQUENCE [LARGE SCALE GENOMIC DNA]</scope>
</reference>
<keyword evidence="2" id="KW-1185">Reference proteome</keyword>
<protein>
    <submittedName>
        <fullName evidence="1">Uncharacterized protein</fullName>
    </submittedName>
</protein>
<proteinExistence type="predicted"/>
<dbReference type="Proteomes" id="UP001497480">
    <property type="component" value="Unassembled WGS sequence"/>
</dbReference>
<sequence>MIFQNPLEINFILLILDFLTCLDILLHFERRDIICEIFVMEGGQEVNKNCSIIGTLR</sequence>
<name>A0AAV1XEF2_LUPLU</name>
<evidence type="ECO:0000313" key="1">
    <source>
        <dbReference type="EMBL" id="CAL0320090.1"/>
    </source>
</evidence>
<dbReference type="AlphaFoldDB" id="A0AAV1XEF2"/>
<comment type="caution">
    <text evidence="1">The sequence shown here is derived from an EMBL/GenBank/DDBJ whole genome shotgun (WGS) entry which is preliminary data.</text>
</comment>
<accession>A0AAV1XEF2</accession>
<dbReference type="EMBL" id="CAXHTB010000014">
    <property type="protein sequence ID" value="CAL0320090.1"/>
    <property type="molecule type" value="Genomic_DNA"/>
</dbReference>
<organism evidence="1 2">
    <name type="scientific">Lupinus luteus</name>
    <name type="common">European yellow lupine</name>
    <dbReference type="NCBI Taxonomy" id="3873"/>
    <lineage>
        <taxon>Eukaryota</taxon>
        <taxon>Viridiplantae</taxon>
        <taxon>Streptophyta</taxon>
        <taxon>Embryophyta</taxon>
        <taxon>Tracheophyta</taxon>
        <taxon>Spermatophyta</taxon>
        <taxon>Magnoliopsida</taxon>
        <taxon>eudicotyledons</taxon>
        <taxon>Gunneridae</taxon>
        <taxon>Pentapetalae</taxon>
        <taxon>rosids</taxon>
        <taxon>fabids</taxon>
        <taxon>Fabales</taxon>
        <taxon>Fabaceae</taxon>
        <taxon>Papilionoideae</taxon>
        <taxon>50 kb inversion clade</taxon>
        <taxon>genistoids sensu lato</taxon>
        <taxon>core genistoids</taxon>
        <taxon>Genisteae</taxon>
        <taxon>Lupinus</taxon>
    </lineage>
</organism>